<name>A0A841KTM4_9FIRM</name>
<keyword evidence="1" id="KW-0472">Membrane</keyword>
<proteinExistence type="predicted"/>
<dbReference type="InterPro" id="IPR011470">
    <property type="entry name" value="DUF1576"/>
</dbReference>
<protein>
    <recommendedName>
        <fullName evidence="4">DUF1576 domain-containing protein</fullName>
    </recommendedName>
</protein>
<feature type="transmembrane region" description="Helical" evidence="1">
    <location>
        <begin position="70"/>
        <end position="89"/>
    </location>
</feature>
<feature type="transmembrane region" description="Helical" evidence="1">
    <location>
        <begin position="239"/>
        <end position="264"/>
    </location>
</feature>
<feature type="transmembrane region" description="Helical" evidence="1">
    <location>
        <begin position="317"/>
        <end position="336"/>
    </location>
</feature>
<sequence>MDTPEGILRGLQQIILEPDFLITDYIGVGGLGAAFVNAGILTLLAIFILYKMEIKVTGATISTVWLMTGFGLFGKNIFNVWFIMAGVWIYTRYQRDKFIKYVYIGLFGTSLAPLVTQMMFITNMSRWISIPLGMAMGVMIGFVLPPLSSYLMRVHQGFNLYNIGFTAGIIGTICVSVLRSYGLNMESRMIWTTGNNGILSIFLVTLFILLIGIGFYLNGSSVKGYKSFYKYSGRLITDFVILEGFAPSLLNMGINGLFATAYILMIRGDLNGPTIGGIFTIVGFSAFGKHLGNMSPIFLGVFLGSLTKVWSINDPNIVLAALFGTTLAPIAGEFGWKYGILAGFLHSSVVLNVGFLHGGINLYNNGFSGGIVAATLIPIIEAFKKEG</sequence>
<keyword evidence="1" id="KW-0812">Transmembrane</keyword>
<accession>A0A841KTM4</accession>
<feature type="transmembrane region" description="Helical" evidence="1">
    <location>
        <begin position="366"/>
        <end position="383"/>
    </location>
</feature>
<feature type="transmembrane region" description="Helical" evidence="1">
    <location>
        <begin position="198"/>
        <end position="218"/>
    </location>
</feature>
<organism evidence="2 3">
    <name type="scientific">Anaerosolibacter carboniphilus</name>
    <dbReference type="NCBI Taxonomy" id="1417629"/>
    <lineage>
        <taxon>Bacteria</taxon>
        <taxon>Bacillati</taxon>
        <taxon>Bacillota</taxon>
        <taxon>Clostridia</taxon>
        <taxon>Peptostreptococcales</taxon>
        <taxon>Thermotaleaceae</taxon>
        <taxon>Anaerosolibacter</taxon>
    </lineage>
</organism>
<evidence type="ECO:0000313" key="3">
    <source>
        <dbReference type="Proteomes" id="UP000579281"/>
    </source>
</evidence>
<feature type="transmembrane region" description="Helical" evidence="1">
    <location>
        <begin position="159"/>
        <end position="178"/>
    </location>
</feature>
<keyword evidence="3" id="KW-1185">Reference proteome</keyword>
<evidence type="ECO:0000256" key="1">
    <source>
        <dbReference type="SAM" id="Phobius"/>
    </source>
</evidence>
<dbReference type="Pfam" id="PF07613">
    <property type="entry name" value="DUF1576"/>
    <property type="match status" value="2"/>
</dbReference>
<evidence type="ECO:0008006" key="4">
    <source>
        <dbReference type="Google" id="ProtNLM"/>
    </source>
</evidence>
<feature type="transmembrane region" description="Helical" evidence="1">
    <location>
        <begin position="101"/>
        <end position="121"/>
    </location>
</feature>
<feature type="transmembrane region" description="Helical" evidence="1">
    <location>
        <begin position="25"/>
        <end position="50"/>
    </location>
</feature>
<feature type="transmembrane region" description="Helical" evidence="1">
    <location>
        <begin position="127"/>
        <end position="147"/>
    </location>
</feature>
<keyword evidence="1" id="KW-1133">Transmembrane helix</keyword>
<reference evidence="2 3" key="1">
    <citation type="submission" date="2020-08" db="EMBL/GenBank/DDBJ databases">
        <title>Genomic Encyclopedia of Type Strains, Phase IV (KMG-IV): sequencing the most valuable type-strain genomes for metagenomic binning, comparative biology and taxonomic classification.</title>
        <authorList>
            <person name="Goeker M."/>
        </authorList>
    </citation>
    <scope>NUCLEOTIDE SEQUENCE [LARGE SCALE GENOMIC DNA]</scope>
    <source>
        <strain evidence="2 3">DSM 103526</strain>
    </source>
</reference>
<comment type="caution">
    <text evidence="2">The sequence shown here is derived from an EMBL/GenBank/DDBJ whole genome shotgun (WGS) entry which is preliminary data.</text>
</comment>
<dbReference type="EMBL" id="JACHEN010000017">
    <property type="protein sequence ID" value="MBB6216767.1"/>
    <property type="molecule type" value="Genomic_DNA"/>
</dbReference>
<gene>
    <name evidence="2" type="ORF">HNQ80_002871</name>
</gene>
<dbReference type="AlphaFoldDB" id="A0A841KTM4"/>
<dbReference type="Proteomes" id="UP000579281">
    <property type="component" value="Unassembled WGS sequence"/>
</dbReference>
<evidence type="ECO:0000313" key="2">
    <source>
        <dbReference type="EMBL" id="MBB6216767.1"/>
    </source>
</evidence>